<proteinExistence type="predicted"/>
<reference evidence="6" key="1">
    <citation type="journal article" date="2019" name="Int. J. Syst. Evol. Microbiol.">
        <title>The Global Catalogue of Microorganisms (GCM) 10K type strain sequencing project: providing services to taxonomists for standard genome sequencing and annotation.</title>
        <authorList>
            <consortium name="The Broad Institute Genomics Platform"/>
            <consortium name="The Broad Institute Genome Sequencing Center for Infectious Disease"/>
            <person name="Wu L."/>
            <person name="Ma J."/>
        </authorList>
    </citation>
    <scope>NUCLEOTIDE SEQUENCE [LARGE SCALE GENOMIC DNA]</scope>
    <source>
        <strain evidence="6">CGMCC 1.10188</strain>
    </source>
</reference>
<comment type="caution">
    <text evidence="5">The sequence shown here is derived from an EMBL/GenBank/DDBJ whole genome shotgun (WGS) entry which is preliminary data.</text>
</comment>
<accession>A0ABQ1IA67</accession>
<keyword evidence="5" id="KW-0418">Kinase</keyword>
<dbReference type="Pfam" id="PF00994">
    <property type="entry name" value="MoCF_biosynth"/>
    <property type="match status" value="1"/>
</dbReference>
<dbReference type="PIRSF" id="PIRSF036626">
    <property type="entry name" value="MPTBd_MobAlike"/>
    <property type="match status" value="1"/>
</dbReference>
<dbReference type="RefSeq" id="WP_188574214.1">
    <property type="nucleotide sequence ID" value="NZ_BMDZ01000002.1"/>
</dbReference>
<keyword evidence="6" id="KW-1185">Reference proteome</keyword>
<dbReference type="EMBL" id="BMDZ01000002">
    <property type="protein sequence ID" value="GGB25421.1"/>
    <property type="molecule type" value="Genomic_DNA"/>
</dbReference>
<dbReference type="InterPro" id="IPR012184">
    <property type="entry name" value="Bifunc_Mopterin-bd"/>
</dbReference>
<dbReference type="InterPro" id="IPR025877">
    <property type="entry name" value="MobA-like_NTP_Trfase"/>
</dbReference>
<dbReference type="InterPro" id="IPR029044">
    <property type="entry name" value="Nucleotide-diphossugar_trans"/>
</dbReference>
<keyword evidence="1" id="KW-0460">Magnesium</keyword>
<dbReference type="InterPro" id="IPR001453">
    <property type="entry name" value="MoaB/Mog_dom"/>
</dbReference>
<dbReference type="PANTHER" id="PTHR43777:SF1">
    <property type="entry name" value="MOLYBDENUM COFACTOR CYTIDYLYLTRANSFERASE"/>
    <property type="match status" value="1"/>
</dbReference>
<protein>
    <submittedName>
        <fullName evidence="5">4-diphosphocytidyl-2C-methyl-D-erythritol kinase</fullName>
    </submittedName>
</protein>
<dbReference type="InterPro" id="IPR036425">
    <property type="entry name" value="MoaB/Mog-like_dom_sf"/>
</dbReference>
<dbReference type="PANTHER" id="PTHR43777">
    <property type="entry name" value="MOLYBDENUM COFACTOR CYTIDYLYLTRANSFERASE"/>
    <property type="match status" value="1"/>
</dbReference>
<dbReference type="Gene3D" id="3.90.550.10">
    <property type="entry name" value="Spore Coat Polysaccharide Biosynthesis Protein SpsA, Chain A"/>
    <property type="match status" value="1"/>
</dbReference>
<dbReference type="SUPFAM" id="SSF53218">
    <property type="entry name" value="Molybdenum cofactor biosynthesis proteins"/>
    <property type="match status" value="1"/>
</dbReference>
<dbReference type="Gene3D" id="3.40.980.10">
    <property type="entry name" value="MoaB/Mog-like domain"/>
    <property type="match status" value="1"/>
</dbReference>
<evidence type="ECO:0000313" key="6">
    <source>
        <dbReference type="Proteomes" id="UP000603352"/>
    </source>
</evidence>
<gene>
    <name evidence="5" type="ORF">GCM10011505_03280</name>
</gene>
<dbReference type="CDD" id="cd04182">
    <property type="entry name" value="GT_2_like_f"/>
    <property type="match status" value="1"/>
</dbReference>
<dbReference type="CDD" id="cd03522">
    <property type="entry name" value="MoeA_like"/>
    <property type="match status" value="1"/>
</dbReference>
<evidence type="ECO:0000256" key="2">
    <source>
        <dbReference type="SAM" id="MobiDB-lite"/>
    </source>
</evidence>
<dbReference type="SUPFAM" id="SSF53448">
    <property type="entry name" value="Nucleotide-diphospho-sugar transferases"/>
    <property type="match status" value="1"/>
</dbReference>
<feature type="domain" description="MoaB/Mog" evidence="3">
    <location>
        <begin position="181"/>
        <end position="290"/>
    </location>
</feature>
<feature type="region of interest" description="Disordered" evidence="2">
    <location>
        <begin position="542"/>
        <end position="578"/>
    </location>
</feature>
<name>A0ABQ1IA67_9PROT</name>
<dbReference type="GO" id="GO:0016301">
    <property type="term" value="F:kinase activity"/>
    <property type="evidence" value="ECO:0007669"/>
    <property type="project" value="UniProtKB-KW"/>
</dbReference>
<dbReference type="Pfam" id="PF12804">
    <property type="entry name" value="NTP_transf_3"/>
    <property type="match status" value="1"/>
</dbReference>
<organism evidence="5 6">
    <name type="scientific">Tistrella bauzanensis</name>
    <dbReference type="NCBI Taxonomy" id="657419"/>
    <lineage>
        <taxon>Bacteria</taxon>
        <taxon>Pseudomonadati</taxon>
        <taxon>Pseudomonadota</taxon>
        <taxon>Alphaproteobacteria</taxon>
        <taxon>Geminicoccales</taxon>
        <taxon>Geminicoccaceae</taxon>
        <taxon>Tistrella</taxon>
    </lineage>
</organism>
<dbReference type="Proteomes" id="UP000603352">
    <property type="component" value="Unassembled WGS sequence"/>
</dbReference>
<evidence type="ECO:0000259" key="4">
    <source>
        <dbReference type="Pfam" id="PF12804"/>
    </source>
</evidence>
<keyword evidence="5" id="KW-0808">Transferase</keyword>
<evidence type="ECO:0000313" key="5">
    <source>
        <dbReference type="EMBL" id="GGB25421.1"/>
    </source>
</evidence>
<evidence type="ECO:0000259" key="3">
    <source>
        <dbReference type="Pfam" id="PF00994"/>
    </source>
</evidence>
<evidence type="ECO:0000256" key="1">
    <source>
        <dbReference type="ARBA" id="ARBA00022842"/>
    </source>
</evidence>
<feature type="domain" description="MobA-like NTP transferase" evidence="4">
    <location>
        <begin position="353"/>
        <end position="516"/>
    </location>
</feature>
<sequence length="578" mass="60779">MDFSEHPLDQADGVLLAHAIAVEGRVLKKGHRLDAETIALIRDQGRTQVLGARLGPDDVHEDEAAAQVTEALAGPNVRVARAFTGRVNLYAATRGLVRIDEPMIRAVNRIDESITVATLADDTACEGGEMLATIKIIPFAAPRPALEKVLASIARAGRPAIRIAPWRVIHAALIMTELPHLKEKIYEETARAIGARLMRLGARAPVIERVPHDRTRLARAMADLAREPMDLIVVAGASAIVDRADVIPAALTDIGGTVVRLGMPVDPGNLLMLGRLAGRVVIGAPGCARSPKMNGFDRVLERAAAGEAIEALDIADFGVGGLLKEVGERPLPRAAASPGPRRRGPRAVRNVAGVVLAAGRGTRMGPPNKLVRQIMGKPLIGHVLDAALESRLRALTVVTGPETDVRLAIGGRPVPVVVNEDPAAGMSLSLSLGLADVPDGAEAAVVLLADMPGISARHLDRLIDAYDPDEGRLICVPVYKGRRGNPVLFDRRFFTEMMSQTGDRGAREVIRAHEDVVVEVEMPDAAILGDIDTPEALAAAEAAARAQGLPPASGAPLPTAPTAAAPSVATSPSPTDQG</sequence>